<dbReference type="Pfam" id="PF13370">
    <property type="entry name" value="Fer4_13"/>
    <property type="match status" value="1"/>
</dbReference>
<evidence type="ECO:0000256" key="4">
    <source>
        <dbReference type="ARBA" id="ARBA00022723"/>
    </source>
</evidence>
<evidence type="ECO:0000256" key="3">
    <source>
        <dbReference type="ARBA" id="ARBA00022485"/>
    </source>
</evidence>
<dbReference type="Gene3D" id="3.30.70.20">
    <property type="match status" value="1"/>
</dbReference>
<dbReference type="GO" id="GO:0005506">
    <property type="term" value="F:iron ion binding"/>
    <property type="evidence" value="ECO:0007669"/>
    <property type="project" value="UniProtKB-UniRule"/>
</dbReference>
<dbReference type="Proteomes" id="UP000319671">
    <property type="component" value="Unassembled WGS sequence"/>
</dbReference>
<dbReference type="SUPFAM" id="SSF54862">
    <property type="entry name" value="4Fe-4S ferredoxins"/>
    <property type="match status" value="1"/>
</dbReference>
<keyword evidence="11" id="KW-1185">Reference proteome</keyword>
<gene>
    <name evidence="10" type="ORF">FB550_105172</name>
</gene>
<feature type="domain" description="4Fe-4S ferredoxin-type" evidence="9">
    <location>
        <begin position="3"/>
        <end position="31"/>
    </location>
</feature>
<dbReference type="InterPro" id="IPR052395">
    <property type="entry name" value="ET_Ferredoxin"/>
</dbReference>
<dbReference type="PROSITE" id="PS51379">
    <property type="entry name" value="4FE4S_FER_2"/>
    <property type="match status" value="1"/>
</dbReference>
<evidence type="ECO:0000256" key="6">
    <source>
        <dbReference type="ARBA" id="ARBA00023004"/>
    </source>
</evidence>
<evidence type="ECO:0000256" key="5">
    <source>
        <dbReference type="ARBA" id="ARBA00022982"/>
    </source>
</evidence>
<dbReference type="AlphaFoldDB" id="A0A561DEI8"/>
<reference evidence="10 11" key="1">
    <citation type="submission" date="2019-06" db="EMBL/GenBank/DDBJ databases">
        <title>Sorghum-associated microbial communities from plants grown in Nebraska, USA.</title>
        <authorList>
            <person name="Schachtman D."/>
        </authorList>
    </citation>
    <scope>NUCLEOTIDE SEQUENCE [LARGE SCALE GENOMIC DNA]</scope>
    <source>
        <strain evidence="10 11">2482</strain>
    </source>
</reference>
<dbReference type="PRINTS" id="PR00352">
    <property type="entry name" value="3FE4SFRDOXIN"/>
</dbReference>
<comment type="caution">
    <text evidence="10">The sequence shown here is derived from an EMBL/GenBank/DDBJ whole genome shotgun (WGS) entry which is preliminary data.</text>
</comment>
<keyword evidence="5 8" id="KW-0249">Electron transport</keyword>
<sequence length="82" mass="8936">MKTFTIVNRETCIACGACFVTAPEVFDYDDDGISFVYFDKNQGNAEIPGELVEDVLEANDGCPSGSIKVSNMPFNGDPTKFE</sequence>
<keyword evidence="2 8" id="KW-0813">Transport</keyword>
<evidence type="ECO:0000313" key="10">
    <source>
        <dbReference type="EMBL" id="TWE01804.1"/>
    </source>
</evidence>
<evidence type="ECO:0000259" key="9">
    <source>
        <dbReference type="PROSITE" id="PS51379"/>
    </source>
</evidence>
<dbReference type="EMBL" id="VIVN01000005">
    <property type="protein sequence ID" value="TWE01804.1"/>
    <property type="molecule type" value="Genomic_DNA"/>
</dbReference>
<proteinExistence type="predicted"/>
<dbReference type="InterPro" id="IPR001080">
    <property type="entry name" value="3Fe4S_ferredoxin"/>
</dbReference>
<dbReference type="PANTHER" id="PTHR39163:SF1">
    <property type="entry name" value="FERREDOXIN"/>
    <property type="match status" value="1"/>
</dbReference>
<evidence type="ECO:0000256" key="1">
    <source>
        <dbReference type="ARBA" id="ARBA00001966"/>
    </source>
</evidence>
<dbReference type="InterPro" id="IPR017896">
    <property type="entry name" value="4Fe4S_Fe-S-bd"/>
</dbReference>
<organism evidence="10 11">
    <name type="scientific">Neobacillus bataviensis</name>
    <dbReference type="NCBI Taxonomy" id="220685"/>
    <lineage>
        <taxon>Bacteria</taxon>
        <taxon>Bacillati</taxon>
        <taxon>Bacillota</taxon>
        <taxon>Bacilli</taxon>
        <taxon>Bacillales</taxon>
        <taxon>Bacillaceae</taxon>
        <taxon>Neobacillus</taxon>
    </lineage>
</organism>
<keyword evidence="4 8" id="KW-0479">Metal-binding</keyword>
<comment type="function">
    <text evidence="8">Ferredoxins are iron-sulfur proteins that transfer electrons in a wide variety of metabolic reactions.</text>
</comment>
<dbReference type="RefSeq" id="WP_144565145.1">
    <property type="nucleotide sequence ID" value="NZ_VIVN01000005.1"/>
</dbReference>
<keyword evidence="7 8" id="KW-0411">Iron-sulfur</keyword>
<evidence type="ECO:0000256" key="7">
    <source>
        <dbReference type="ARBA" id="ARBA00023014"/>
    </source>
</evidence>
<evidence type="ECO:0000256" key="2">
    <source>
        <dbReference type="ARBA" id="ARBA00022448"/>
    </source>
</evidence>
<evidence type="ECO:0000313" key="11">
    <source>
        <dbReference type="Proteomes" id="UP000319671"/>
    </source>
</evidence>
<name>A0A561DEI8_9BACI</name>
<accession>A0A561DEI8</accession>
<protein>
    <recommendedName>
        <fullName evidence="8">Ferredoxin</fullName>
    </recommendedName>
</protein>
<keyword evidence="6 8" id="KW-0408">Iron</keyword>
<dbReference type="PANTHER" id="PTHR39163">
    <property type="entry name" value="FERREDOXIN"/>
    <property type="match status" value="1"/>
</dbReference>
<comment type="cofactor">
    <cofactor evidence="1">
        <name>[4Fe-4S] cluster</name>
        <dbReference type="ChEBI" id="CHEBI:49883"/>
    </cofactor>
</comment>
<evidence type="ECO:0000256" key="8">
    <source>
        <dbReference type="RuleBase" id="RU368020"/>
    </source>
</evidence>
<dbReference type="GO" id="GO:0009055">
    <property type="term" value="F:electron transfer activity"/>
    <property type="evidence" value="ECO:0007669"/>
    <property type="project" value="UniProtKB-UniRule"/>
</dbReference>
<keyword evidence="3" id="KW-0004">4Fe-4S</keyword>
<dbReference type="GO" id="GO:0051539">
    <property type="term" value="F:4 iron, 4 sulfur cluster binding"/>
    <property type="evidence" value="ECO:0007669"/>
    <property type="project" value="UniProtKB-KW"/>
</dbReference>